<sequence length="210" mass="23135">MEEITPSHKAFLKVTKALNTEGYITTFSLKKPDNSVALDDVLIVECLADSIESHCCHACPTYDIAHIQYIEEEVQNIASFEPKDDMPSVSFSEVQTLLKSLKTKASDLDGTSNKAIKSVSLSLLSLLVAIFNASLRNCYFSPVWKEAAVIGIHKPGKPCDLPASYKPISLLNGLNKFFERIFKTSLSDHLLGKGLIIDDQFGFRPGHSCP</sequence>
<dbReference type="Proteomes" id="UP000299102">
    <property type="component" value="Unassembled WGS sequence"/>
</dbReference>
<comment type="caution">
    <text evidence="1">The sequence shown here is derived from an EMBL/GenBank/DDBJ whole genome shotgun (WGS) entry which is preliminary data.</text>
</comment>
<keyword evidence="1" id="KW-0548">Nucleotidyltransferase</keyword>
<keyword evidence="1" id="KW-0695">RNA-directed DNA polymerase</keyword>
<protein>
    <submittedName>
        <fullName evidence="1">Probable RNA-directed DNA polymerase from transposon BS</fullName>
    </submittedName>
</protein>
<organism evidence="1 2">
    <name type="scientific">Eumeta variegata</name>
    <name type="common">Bagworm moth</name>
    <name type="synonym">Eumeta japonica</name>
    <dbReference type="NCBI Taxonomy" id="151549"/>
    <lineage>
        <taxon>Eukaryota</taxon>
        <taxon>Metazoa</taxon>
        <taxon>Ecdysozoa</taxon>
        <taxon>Arthropoda</taxon>
        <taxon>Hexapoda</taxon>
        <taxon>Insecta</taxon>
        <taxon>Pterygota</taxon>
        <taxon>Neoptera</taxon>
        <taxon>Endopterygota</taxon>
        <taxon>Lepidoptera</taxon>
        <taxon>Glossata</taxon>
        <taxon>Ditrysia</taxon>
        <taxon>Tineoidea</taxon>
        <taxon>Psychidae</taxon>
        <taxon>Oiketicinae</taxon>
        <taxon>Eumeta</taxon>
    </lineage>
</organism>
<keyword evidence="2" id="KW-1185">Reference proteome</keyword>
<keyword evidence="1" id="KW-0808">Transferase</keyword>
<dbReference type="GO" id="GO:0003964">
    <property type="term" value="F:RNA-directed DNA polymerase activity"/>
    <property type="evidence" value="ECO:0007669"/>
    <property type="project" value="UniProtKB-KW"/>
</dbReference>
<accession>A0A4C1TYY5</accession>
<reference evidence="1 2" key="1">
    <citation type="journal article" date="2019" name="Commun. Biol.">
        <title>The bagworm genome reveals a unique fibroin gene that provides high tensile strength.</title>
        <authorList>
            <person name="Kono N."/>
            <person name="Nakamura H."/>
            <person name="Ohtoshi R."/>
            <person name="Tomita M."/>
            <person name="Numata K."/>
            <person name="Arakawa K."/>
        </authorList>
    </citation>
    <scope>NUCLEOTIDE SEQUENCE [LARGE SCALE GENOMIC DNA]</scope>
</reference>
<dbReference type="EMBL" id="BGZK01000106">
    <property type="protein sequence ID" value="GBP19275.1"/>
    <property type="molecule type" value="Genomic_DNA"/>
</dbReference>
<name>A0A4C1TYY5_EUMVA</name>
<dbReference type="PANTHER" id="PTHR19446">
    <property type="entry name" value="REVERSE TRANSCRIPTASES"/>
    <property type="match status" value="1"/>
</dbReference>
<dbReference type="OrthoDB" id="6626419at2759"/>
<proteinExistence type="predicted"/>
<gene>
    <name evidence="1" type="primary">RTase</name>
    <name evidence="1" type="ORF">EVAR_79875_1</name>
</gene>
<dbReference type="STRING" id="151549.A0A4C1TYY5"/>
<evidence type="ECO:0000313" key="1">
    <source>
        <dbReference type="EMBL" id="GBP19275.1"/>
    </source>
</evidence>
<evidence type="ECO:0000313" key="2">
    <source>
        <dbReference type="Proteomes" id="UP000299102"/>
    </source>
</evidence>
<dbReference type="AlphaFoldDB" id="A0A4C1TYY5"/>